<dbReference type="InterPro" id="IPR000215">
    <property type="entry name" value="Serpin_fam"/>
</dbReference>
<reference evidence="5 6" key="1">
    <citation type="submission" date="2017-11" db="EMBL/GenBank/DDBJ databases">
        <title>De-novo sequencing of pomegranate (Punica granatum L.) genome.</title>
        <authorList>
            <person name="Akparov Z."/>
            <person name="Amiraslanov A."/>
            <person name="Hajiyeva S."/>
            <person name="Abbasov M."/>
            <person name="Kaur K."/>
            <person name="Hamwieh A."/>
            <person name="Solovyev V."/>
            <person name="Salamov A."/>
            <person name="Braich B."/>
            <person name="Kosarev P."/>
            <person name="Mahmoud A."/>
            <person name="Hajiyev E."/>
            <person name="Babayeva S."/>
            <person name="Izzatullayeva V."/>
            <person name="Mammadov A."/>
            <person name="Mammadov A."/>
            <person name="Sharifova S."/>
            <person name="Ojaghi J."/>
            <person name="Eynullazada K."/>
            <person name="Bayramov B."/>
            <person name="Abdulazimova A."/>
            <person name="Shahmuradov I."/>
        </authorList>
    </citation>
    <scope>NUCLEOTIDE SEQUENCE [LARGE SCALE GENOMIC DNA]</scope>
    <source>
        <strain evidence="6">cv. AG2017</strain>
        <tissue evidence="5">Leaf</tissue>
    </source>
</reference>
<dbReference type="Gene3D" id="2.10.310.10">
    <property type="entry name" value="Serpins superfamily"/>
    <property type="match status" value="1"/>
</dbReference>
<evidence type="ECO:0000256" key="3">
    <source>
        <dbReference type="SAM" id="Phobius"/>
    </source>
</evidence>
<dbReference type="Pfam" id="PF00079">
    <property type="entry name" value="Serpin"/>
    <property type="match status" value="2"/>
</dbReference>
<gene>
    <name evidence="5" type="ORF">CRG98_028892</name>
</gene>
<dbReference type="SMART" id="SM00093">
    <property type="entry name" value="SERPIN"/>
    <property type="match status" value="1"/>
</dbReference>
<dbReference type="InterPro" id="IPR042178">
    <property type="entry name" value="Serpin_sf_1"/>
</dbReference>
<comment type="similarity">
    <text evidence="1 2">Belongs to the serpin family.</text>
</comment>
<sequence length="770" mass="84308">MEVSDNEVSPTKPKTQTIERIIQHRCNRLPRTSSDFNSMHPLKGTYCENNKTRSGTTIAQSNCHEPLQQMKTGAFSSNIRTGPISYFLSRQQGKFTCKACKGKLHEVQTARTTVHFDSQFHGICRRSSPELESHVMKPILGRSAFFGQLLPHGHSACSNITTNGELCLPLRVNHPRFSLSHATSLLLRQSDHPDCCPFASGIYEIISVLLVYQLTTLTTGIIPTVVLSHMAYLRSSRYCLFISLLVSTAEIIPTVVLSHLAHPRSSQHCLSIGLLLGKPGSSRLSSFHPESESIASPALPITGSSLSELDLKPSGRLRVSCVATLPSAKAFRRARDMAIRITLFQSIARFNNRRLFHRSPTHAQAGVALSLSKQLLLPDSSKLSNVVFSPLSIHVVLSMIAAGSTAGSGTRSELLSFLKSPSLGRLNSFASKVGSVVFSDGSPAGGPKLSFVNGLWLNVPLKPSFKQVVDTSYGAATHLVNFRTKVVASAYGVATPLDDFRTKAAEVTHQVNSWAEKKTSGLIQDLLPPGAVTFLTRLIFANALYFKGAWNEKFDLSSTEDAEFHLLNGSRVQVPFMTSKKRQAVRAFDGFKVLELPYKQGSGDQRRFSMYLYLPDAEDGLPALVEKLCSEPGFLDRHLPQWKVAVGDFRIPSFKISHKFEGRSVLPKLGVIQLFGAGGLTGMVNPPMDQGLRVSEIFHESFIEVNEEGSKAAAATAAVIGVRGSLPVSRVDFVADHPFMFLIRENMTRTVLFVGQVLDPSTSPSIRRAH</sequence>
<comment type="caution">
    <text evidence="5">The sequence shown here is derived from an EMBL/GenBank/DDBJ whole genome shotgun (WGS) entry which is preliminary data.</text>
</comment>
<dbReference type="PANTHER" id="PTHR11461:SF211">
    <property type="entry name" value="GH10112P-RELATED"/>
    <property type="match status" value="1"/>
</dbReference>
<evidence type="ECO:0000256" key="1">
    <source>
        <dbReference type="ARBA" id="ARBA00009500"/>
    </source>
</evidence>
<keyword evidence="3" id="KW-0812">Transmembrane</keyword>
<organism evidence="5 6">
    <name type="scientific">Punica granatum</name>
    <name type="common">Pomegranate</name>
    <dbReference type="NCBI Taxonomy" id="22663"/>
    <lineage>
        <taxon>Eukaryota</taxon>
        <taxon>Viridiplantae</taxon>
        <taxon>Streptophyta</taxon>
        <taxon>Embryophyta</taxon>
        <taxon>Tracheophyta</taxon>
        <taxon>Spermatophyta</taxon>
        <taxon>Magnoliopsida</taxon>
        <taxon>eudicotyledons</taxon>
        <taxon>Gunneridae</taxon>
        <taxon>Pentapetalae</taxon>
        <taxon>rosids</taxon>
        <taxon>malvids</taxon>
        <taxon>Myrtales</taxon>
        <taxon>Lythraceae</taxon>
        <taxon>Punica</taxon>
    </lineage>
</organism>
<accession>A0A2I0J4B0</accession>
<evidence type="ECO:0000259" key="4">
    <source>
        <dbReference type="SMART" id="SM00093"/>
    </source>
</evidence>
<dbReference type="GO" id="GO:0004867">
    <property type="term" value="F:serine-type endopeptidase inhibitor activity"/>
    <property type="evidence" value="ECO:0007669"/>
    <property type="project" value="InterPro"/>
</dbReference>
<dbReference type="Proteomes" id="UP000233551">
    <property type="component" value="Unassembled WGS sequence"/>
</dbReference>
<dbReference type="InterPro" id="IPR042185">
    <property type="entry name" value="Serpin_sf_2"/>
</dbReference>
<evidence type="ECO:0000256" key="2">
    <source>
        <dbReference type="RuleBase" id="RU000411"/>
    </source>
</evidence>
<dbReference type="InterPro" id="IPR023796">
    <property type="entry name" value="Serpin_dom"/>
</dbReference>
<feature type="transmembrane region" description="Helical" evidence="3">
    <location>
        <begin position="238"/>
        <end position="261"/>
    </location>
</feature>
<dbReference type="STRING" id="22663.A0A2I0J4B0"/>
<dbReference type="CDD" id="cd02043">
    <property type="entry name" value="serpinP_plants"/>
    <property type="match status" value="1"/>
</dbReference>
<protein>
    <recommendedName>
        <fullName evidence="4">Serpin domain-containing protein</fullName>
    </recommendedName>
</protein>
<dbReference type="PROSITE" id="PS00284">
    <property type="entry name" value="SERPIN"/>
    <property type="match status" value="1"/>
</dbReference>
<dbReference type="AlphaFoldDB" id="A0A2I0J4B0"/>
<dbReference type="SUPFAM" id="SSF56574">
    <property type="entry name" value="Serpins"/>
    <property type="match status" value="1"/>
</dbReference>
<dbReference type="EMBL" id="PGOL01002084">
    <property type="protein sequence ID" value="PKI50750.1"/>
    <property type="molecule type" value="Genomic_DNA"/>
</dbReference>
<dbReference type="GO" id="GO:0005615">
    <property type="term" value="C:extracellular space"/>
    <property type="evidence" value="ECO:0007669"/>
    <property type="project" value="InterPro"/>
</dbReference>
<proteinExistence type="inferred from homology"/>
<keyword evidence="3" id="KW-1133">Transmembrane helix</keyword>
<evidence type="ECO:0000313" key="6">
    <source>
        <dbReference type="Proteomes" id="UP000233551"/>
    </source>
</evidence>
<dbReference type="PANTHER" id="PTHR11461">
    <property type="entry name" value="SERINE PROTEASE INHIBITOR, SERPIN"/>
    <property type="match status" value="1"/>
</dbReference>
<feature type="domain" description="Serpin" evidence="4">
    <location>
        <begin position="369"/>
        <end position="760"/>
    </location>
</feature>
<dbReference type="Gene3D" id="3.30.497.10">
    <property type="entry name" value="Antithrombin, subunit I, domain 2"/>
    <property type="match status" value="1"/>
</dbReference>
<keyword evidence="3" id="KW-0472">Membrane</keyword>
<name>A0A2I0J4B0_PUNGR</name>
<dbReference type="InterPro" id="IPR036186">
    <property type="entry name" value="Serpin_sf"/>
</dbReference>
<evidence type="ECO:0000313" key="5">
    <source>
        <dbReference type="EMBL" id="PKI50750.1"/>
    </source>
</evidence>
<dbReference type="Gene3D" id="6.20.40.10">
    <property type="match status" value="1"/>
</dbReference>
<dbReference type="InterPro" id="IPR023795">
    <property type="entry name" value="Serpin_CS"/>
</dbReference>
<dbReference type="Gene3D" id="2.30.39.10">
    <property type="entry name" value="Alpha-1-antitrypsin, domain 1"/>
    <property type="match status" value="1"/>
</dbReference>
<feature type="transmembrane region" description="Helical" evidence="3">
    <location>
        <begin position="205"/>
        <end position="226"/>
    </location>
</feature>
<keyword evidence="6" id="KW-1185">Reference proteome</keyword>